<evidence type="ECO:0000256" key="2">
    <source>
        <dbReference type="SAM" id="SignalP"/>
    </source>
</evidence>
<protein>
    <submittedName>
        <fullName evidence="4">LysM peptidoglycan-binding domain-containing protein</fullName>
    </submittedName>
</protein>
<dbReference type="SMART" id="SM00257">
    <property type="entry name" value="LysM"/>
    <property type="match status" value="2"/>
</dbReference>
<evidence type="ECO:0000256" key="1">
    <source>
        <dbReference type="ARBA" id="ARBA00007734"/>
    </source>
</evidence>
<gene>
    <name evidence="4" type="ORF">FSB76_18550</name>
</gene>
<dbReference type="PANTHER" id="PTHR37423:SF2">
    <property type="entry name" value="MEMBRANE-BOUND LYTIC MUREIN TRANSGLYCOSYLASE C"/>
    <property type="match status" value="1"/>
</dbReference>
<accession>A0A5B8W1G9</accession>
<dbReference type="SUPFAM" id="SSF53955">
    <property type="entry name" value="Lysozyme-like"/>
    <property type="match status" value="1"/>
</dbReference>
<comment type="similarity">
    <text evidence="1">Belongs to the transglycosylase Slt family.</text>
</comment>
<dbReference type="InterPro" id="IPR036779">
    <property type="entry name" value="LysM_dom_sf"/>
</dbReference>
<proteinExistence type="inferred from homology"/>
<dbReference type="Pfam" id="PF01464">
    <property type="entry name" value="SLT"/>
    <property type="match status" value="1"/>
</dbReference>
<dbReference type="GO" id="GO:0008933">
    <property type="term" value="F:peptidoglycan lytic transglycosylase activity"/>
    <property type="evidence" value="ECO:0007669"/>
    <property type="project" value="InterPro"/>
</dbReference>
<name>A0A5B8W1G9_9SPHI</name>
<feature type="domain" description="LysM" evidence="3">
    <location>
        <begin position="367"/>
        <end position="410"/>
    </location>
</feature>
<dbReference type="EMBL" id="CP042437">
    <property type="protein sequence ID" value="QEC77840.1"/>
    <property type="molecule type" value="Genomic_DNA"/>
</dbReference>
<dbReference type="CDD" id="cd16894">
    <property type="entry name" value="MltD-like"/>
    <property type="match status" value="1"/>
</dbReference>
<dbReference type="RefSeq" id="WP_147055908.1">
    <property type="nucleotide sequence ID" value="NZ_CP042437.1"/>
</dbReference>
<dbReference type="CDD" id="cd00118">
    <property type="entry name" value="LysM"/>
    <property type="match status" value="1"/>
</dbReference>
<organism evidence="4 5">
    <name type="scientific">Mucilaginibacter ginsenosidivorax</name>
    <dbReference type="NCBI Taxonomy" id="862126"/>
    <lineage>
        <taxon>Bacteria</taxon>
        <taxon>Pseudomonadati</taxon>
        <taxon>Bacteroidota</taxon>
        <taxon>Sphingobacteriia</taxon>
        <taxon>Sphingobacteriales</taxon>
        <taxon>Sphingobacteriaceae</taxon>
        <taxon>Mucilaginibacter</taxon>
    </lineage>
</organism>
<evidence type="ECO:0000259" key="3">
    <source>
        <dbReference type="PROSITE" id="PS51782"/>
    </source>
</evidence>
<evidence type="ECO:0000313" key="4">
    <source>
        <dbReference type="EMBL" id="QEC77840.1"/>
    </source>
</evidence>
<dbReference type="PROSITE" id="PS00922">
    <property type="entry name" value="TRANSGLYCOSYLASE"/>
    <property type="match status" value="1"/>
</dbReference>
<dbReference type="AlphaFoldDB" id="A0A5B8W1G9"/>
<reference evidence="4 5" key="1">
    <citation type="journal article" date="2013" name="J. Microbiol.">
        <title>Mucilaginibacter ginsenosidivorax sp. nov., with ginsenoside converting activity isolated from sediment.</title>
        <authorList>
            <person name="Kim J.K."/>
            <person name="Choi T.E."/>
            <person name="Liu Q.M."/>
            <person name="Park H.Y."/>
            <person name="Yi T.H."/>
            <person name="Yoon M.H."/>
            <person name="Kim S.C."/>
            <person name="Im W.T."/>
        </authorList>
    </citation>
    <scope>NUCLEOTIDE SEQUENCE [LARGE SCALE GENOMIC DNA]</scope>
    <source>
        <strain evidence="4 5">KHI28</strain>
    </source>
</reference>
<dbReference type="GO" id="GO:0016020">
    <property type="term" value="C:membrane"/>
    <property type="evidence" value="ECO:0007669"/>
    <property type="project" value="InterPro"/>
</dbReference>
<feature type="chain" id="PRO_5023041942" evidence="2">
    <location>
        <begin position="22"/>
        <end position="428"/>
    </location>
</feature>
<dbReference type="InterPro" id="IPR023346">
    <property type="entry name" value="Lysozyme-like_dom_sf"/>
</dbReference>
<dbReference type="SUPFAM" id="SSF54106">
    <property type="entry name" value="LysM domain"/>
    <property type="match status" value="1"/>
</dbReference>
<dbReference type="InterPro" id="IPR008258">
    <property type="entry name" value="Transglycosylase_SLT_dom_1"/>
</dbReference>
<dbReference type="PROSITE" id="PS51782">
    <property type="entry name" value="LYSM"/>
    <property type="match status" value="1"/>
</dbReference>
<keyword evidence="5" id="KW-1185">Reference proteome</keyword>
<feature type="signal peptide" evidence="2">
    <location>
        <begin position="1"/>
        <end position="21"/>
    </location>
</feature>
<sequence length="428" mass="47363">MKRLFTLTICLSLLQIIQANALPSVKQSHHFAAFHGEINADTIILPVINHPLPIGAQGNIYKRRLDSIRKDIQLDYNEYVQSYIELYMHNRDEMGQVAGLTRYYFPIYEKAFHDAGIPDEIKFLSIVESKLDPNAVSRVGATGLWQFMGTTAKIYGLNMNEYVDERRDPIQASYAAAAYLKDAYQEFGDWLLAIASYNCGKSNVEHAMEKAGGGSDFWAIRQYLPAETRGYVPAFIAMNYVMNYFGKHNIVAQACNFSLKTDTVMVKKFVSLSNVARALNVGISEITILNPAYRRLIVNGTPKAPRRLILPQTAKENFAALYNVLNSAGDAVAPMEFARPAPVYAVAAPAAHSAYVDVPKSDRKITTYHKVKKGETLAGIADLFGCEVHDLKVWNNLESNRAPVGKTIRVAAGGDISASVSADTKPTL</sequence>
<dbReference type="KEGG" id="mgk:FSB76_18550"/>
<dbReference type="InterPro" id="IPR000189">
    <property type="entry name" value="Transglyc_AS"/>
</dbReference>
<dbReference type="Gene3D" id="3.10.350.10">
    <property type="entry name" value="LysM domain"/>
    <property type="match status" value="1"/>
</dbReference>
<dbReference type="Proteomes" id="UP000321362">
    <property type="component" value="Chromosome"/>
</dbReference>
<dbReference type="GO" id="GO:0000270">
    <property type="term" value="P:peptidoglycan metabolic process"/>
    <property type="evidence" value="ECO:0007669"/>
    <property type="project" value="InterPro"/>
</dbReference>
<dbReference type="PANTHER" id="PTHR37423">
    <property type="entry name" value="SOLUBLE LYTIC MUREIN TRANSGLYCOSYLASE-RELATED"/>
    <property type="match status" value="1"/>
</dbReference>
<dbReference type="OrthoDB" id="9815002at2"/>
<dbReference type="Pfam" id="PF01476">
    <property type="entry name" value="LysM"/>
    <property type="match status" value="1"/>
</dbReference>
<evidence type="ECO:0000313" key="5">
    <source>
        <dbReference type="Proteomes" id="UP000321362"/>
    </source>
</evidence>
<dbReference type="InterPro" id="IPR018392">
    <property type="entry name" value="LysM"/>
</dbReference>
<dbReference type="Gene3D" id="1.10.530.10">
    <property type="match status" value="1"/>
</dbReference>
<keyword evidence="2" id="KW-0732">Signal</keyword>